<sequence length="63" mass="7635">MGLLIAWKKCQVMFKDILNRKLRLNLKRIQEVQDKRVVAQVSQTDHFALYLKIRVYLMLEWDS</sequence>
<comment type="caution">
    <text evidence="1">The sequence shown here is derived from an EMBL/GenBank/DDBJ whole genome shotgun (WGS) entry which is preliminary data.</text>
</comment>
<dbReference type="Proteomes" id="UP000634136">
    <property type="component" value="Unassembled WGS sequence"/>
</dbReference>
<dbReference type="EMBL" id="JAAIUW010000010">
    <property type="protein sequence ID" value="KAF7812470.1"/>
    <property type="molecule type" value="Genomic_DNA"/>
</dbReference>
<evidence type="ECO:0000313" key="1">
    <source>
        <dbReference type="EMBL" id="KAF7812470.1"/>
    </source>
</evidence>
<accession>A0A834SYA1</accession>
<gene>
    <name evidence="1" type="ORF">G2W53_033446</name>
</gene>
<organism evidence="1 2">
    <name type="scientific">Senna tora</name>
    <dbReference type="NCBI Taxonomy" id="362788"/>
    <lineage>
        <taxon>Eukaryota</taxon>
        <taxon>Viridiplantae</taxon>
        <taxon>Streptophyta</taxon>
        <taxon>Embryophyta</taxon>
        <taxon>Tracheophyta</taxon>
        <taxon>Spermatophyta</taxon>
        <taxon>Magnoliopsida</taxon>
        <taxon>eudicotyledons</taxon>
        <taxon>Gunneridae</taxon>
        <taxon>Pentapetalae</taxon>
        <taxon>rosids</taxon>
        <taxon>fabids</taxon>
        <taxon>Fabales</taxon>
        <taxon>Fabaceae</taxon>
        <taxon>Caesalpinioideae</taxon>
        <taxon>Cassia clade</taxon>
        <taxon>Senna</taxon>
    </lineage>
</organism>
<reference evidence="1" key="1">
    <citation type="submission" date="2020-09" db="EMBL/GenBank/DDBJ databases">
        <title>Genome-Enabled Discovery of Anthraquinone Biosynthesis in Senna tora.</title>
        <authorList>
            <person name="Kang S.-H."/>
            <person name="Pandey R.P."/>
            <person name="Lee C.-M."/>
            <person name="Sim J.-S."/>
            <person name="Jeong J.-T."/>
            <person name="Choi B.-S."/>
            <person name="Jung M."/>
            <person name="Ginzburg D."/>
            <person name="Zhao K."/>
            <person name="Won S.Y."/>
            <person name="Oh T.-J."/>
            <person name="Yu Y."/>
            <person name="Kim N.-H."/>
            <person name="Lee O.R."/>
            <person name="Lee T.-H."/>
            <person name="Bashyal P."/>
            <person name="Kim T.-S."/>
            <person name="Lee W.-H."/>
            <person name="Kawkins C."/>
            <person name="Kim C.-K."/>
            <person name="Kim J.S."/>
            <person name="Ahn B.O."/>
            <person name="Rhee S.Y."/>
            <person name="Sohng J.K."/>
        </authorList>
    </citation>
    <scope>NUCLEOTIDE SEQUENCE</scope>
    <source>
        <tissue evidence="1">Leaf</tissue>
    </source>
</reference>
<keyword evidence="2" id="KW-1185">Reference proteome</keyword>
<name>A0A834SYA1_9FABA</name>
<evidence type="ECO:0000313" key="2">
    <source>
        <dbReference type="Proteomes" id="UP000634136"/>
    </source>
</evidence>
<dbReference type="AlphaFoldDB" id="A0A834SYA1"/>
<proteinExistence type="predicted"/>
<protein>
    <submittedName>
        <fullName evidence="1">Uncharacterized protein</fullName>
    </submittedName>
</protein>